<dbReference type="RefSeq" id="WP_179549083.1">
    <property type="nucleotide sequence ID" value="NZ_BSEW01000002.1"/>
</dbReference>
<dbReference type="Proteomes" id="UP000549913">
    <property type="component" value="Unassembled WGS sequence"/>
</dbReference>
<name>A0A852SUI2_9MICO</name>
<dbReference type="EMBL" id="JACCBM010000001">
    <property type="protein sequence ID" value="NYD72294.1"/>
    <property type="molecule type" value="Genomic_DNA"/>
</dbReference>
<keyword evidence="2" id="KW-1185">Reference proteome</keyword>
<gene>
    <name evidence="1" type="ORF">BJ984_003452</name>
</gene>
<evidence type="ECO:0000313" key="2">
    <source>
        <dbReference type="Proteomes" id="UP000549913"/>
    </source>
</evidence>
<evidence type="ECO:0008006" key="3">
    <source>
        <dbReference type="Google" id="ProtNLM"/>
    </source>
</evidence>
<proteinExistence type="predicted"/>
<organism evidence="1 2">
    <name type="scientific">Herbiconiux flava</name>
    <dbReference type="NCBI Taxonomy" id="881268"/>
    <lineage>
        <taxon>Bacteria</taxon>
        <taxon>Bacillati</taxon>
        <taxon>Actinomycetota</taxon>
        <taxon>Actinomycetes</taxon>
        <taxon>Micrococcales</taxon>
        <taxon>Microbacteriaceae</taxon>
        <taxon>Herbiconiux</taxon>
    </lineage>
</organism>
<dbReference type="AlphaFoldDB" id="A0A852SUI2"/>
<protein>
    <recommendedName>
        <fullName evidence="3">HK97 gp10 family phage protein</fullName>
    </recommendedName>
</protein>
<sequence>MIQIDAMESRELQALVLSIRRANKAVQGNIRRYTKERIAPEWQRLLAQHAETRLEHRVLVETSRVAVSNQNIKLKSATVGRSLSGGLKPSETYYAAEFGANRNKQVTYQTRSRKGKAYTVTRRTTEQLRLRRRQGYVVYQAAADIIPRIAALWAQTAVRTFRDGLEGKS</sequence>
<evidence type="ECO:0000313" key="1">
    <source>
        <dbReference type="EMBL" id="NYD72294.1"/>
    </source>
</evidence>
<accession>A0A852SUI2</accession>
<reference evidence="1 2" key="1">
    <citation type="submission" date="2020-07" db="EMBL/GenBank/DDBJ databases">
        <title>Sequencing the genomes of 1000 actinobacteria strains.</title>
        <authorList>
            <person name="Klenk H.-P."/>
        </authorList>
    </citation>
    <scope>NUCLEOTIDE SEQUENCE [LARGE SCALE GENOMIC DNA]</scope>
    <source>
        <strain evidence="1 2">DSM 26474</strain>
    </source>
</reference>
<comment type="caution">
    <text evidence="1">The sequence shown here is derived from an EMBL/GenBank/DDBJ whole genome shotgun (WGS) entry which is preliminary data.</text>
</comment>